<evidence type="ECO:0000313" key="2">
    <source>
        <dbReference type="Proteomes" id="UP001163324"/>
    </source>
</evidence>
<comment type="caution">
    <text evidence="1">The sequence shown here is derived from an EMBL/GenBank/DDBJ whole genome shotgun (WGS) entry which is preliminary data.</text>
</comment>
<accession>A0ACC0V1V4</accession>
<protein>
    <submittedName>
        <fullName evidence="1">Uncharacterized protein</fullName>
    </submittedName>
</protein>
<organism evidence="1 2">
    <name type="scientific">Trichothecium roseum</name>
    <dbReference type="NCBI Taxonomy" id="47278"/>
    <lineage>
        <taxon>Eukaryota</taxon>
        <taxon>Fungi</taxon>
        <taxon>Dikarya</taxon>
        <taxon>Ascomycota</taxon>
        <taxon>Pezizomycotina</taxon>
        <taxon>Sordariomycetes</taxon>
        <taxon>Hypocreomycetidae</taxon>
        <taxon>Hypocreales</taxon>
        <taxon>Hypocreales incertae sedis</taxon>
        <taxon>Trichothecium</taxon>
    </lineage>
</organism>
<evidence type="ECO:0000313" key="1">
    <source>
        <dbReference type="EMBL" id="KAI9900375.1"/>
    </source>
</evidence>
<dbReference type="EMBL" id="CM047943">
    <property type="protein sequence ID" value="KAI9900375.1"/>
    <property type="molecule type" value="Genomic_DNA"/>
</dbReference>
<sequence length="532" mass="59137">MAANSITPSHEDDPTRSSSEARAGEEKRGFDIHEQQSHSSLGQGKQQTQELQQQQHQNHDDESRGDQSDQFDAVRAKKVMRKIDYRLVPMLMLMYTLTFLDRVNIGNARLWNMESDLGMEGYDYNIAVLVFYVPYIILEIPSNMLLSRVQPRYYLSALMMGWGLTVAFAGFAKSFGGLVVCRVLIGIFEAGMFPGCMYLIGSWYCRHQVLTRMAWFMVANDVAGTFSGLLGAGLGSLDGLHGYSGWSWIFFIEGAMTIVVAVLAFFFVLPFPHDSTFLEPEEKAYVLRQLDADNQTQSGSTEKMGFRQAMVTIRDWKVMTGAYLYLAVCITAYSISVFSPTILATFGWSSMKSNLLSAPMRVVSGLVSVSVGILSDRTGMRGPYCVFGYAFSCVGLFMVMLVENGSVRYAGLYLTAIGIYICQPLVIAWAVNQVVGSSKRGTTTAWAGGWGQVGGIISAVTYPKKDGPMYVPGISTCVGFNVVGIIVAIHMSVRCWYENKQRAEGKLDHLRDLPEEELKRLGEKHPDFRFTI</sequence>
<gene>
    <name evidence="1" type="ORF">N3K66_004637</name>
</gene>
<name>A0ACC0V1V4_9HYPO</name>
<dbReference type="Proteomes" id="UP001163324">
    <property type="component" value="Chromosome 4"/>
</dbReference>
<proteinExistence type="predicted"/>
<keyword evidence="2" id="KW-1185">Reference proteome</keyword>
<reference evidence="1" key="1">
    <citation type="submission" date="2022-10" db="EMBL/GenBank/DDBJ databases">
        <title>Complete Genome of Trichothecium roseum strain YXFP-22015, a Plant Pathogen Isolated from Citrus.</title>
        <authorList>
            <person name="Wang Y."/>
            <person name="Zhu L."/>
        </authorList>
    </citation>
    <scope>NUCLEOTIDE SEQUENCE</scope>
    <source>
        <strain evidence="1">YXFP-22015</strain>
    </source>
</reference>